<accession>A0A3B0AQR8</accession>
<sequence length="156" mass="16270">MGSGDSAQQRPQPNQPAAGGAGGAQGTLASSASDKKMAASYMEQHLLPDTQAAGRMGEGGGEVRPPLAGPGVLRSNLLKPDTGLKGLSAWATEKGLSEAMALWQGQARGLMSRLNRELDALRGTNTLFRGQDIVTGAQFDATSNPQGPFHSRINEW</sequence>
<feature type="region of interest" description="Disordered" evidence="1">
    <location>
        <begin position="1"/>
        <end position="40"/>
    </location>
</feature>
<evidence type="ECO:0000313" key="2">
    <source>
        <dbReference type="EMBL" id="RKN62919.1"/>
    </source>
</evidence>
<evidence type="ECO:0000256" key="1">
    <source>
        <dbReference type="SAM" id="MobiDB-lite"/>
    </source>
</evidence>
<evidence type="ECO:0000313" key="3">
    <source>
        <dbReference type="Proteomes" id="UP000270343"/>
    </source>
</evidence>
<dbReference type="EMBL" id="RBAM01000019">
    <property type="protein sequence ID" value="RKN62919.1"/>
    <property type="molecule type" value="Genomic_DNA"/>
</dbReference>
<organism evidence="2 3">
    <name type="scientific">Streptomyces klenkii</name>
    <dbReference type="NCBI Taxonomy" id="1420899"/>
    <lineage>
        <taxon>Bacteria</taxon>
        <taxon>Bacillati</taxon>
        <taxon>Actinomycetota</taxon>
        <taxon>Actinomycetes</taxon>
        <taxon>Kitasatosporales</taxon>
        <taxon>Streptomycetaceae</taxon>
        <taxon>Streptomyces</taxon>
    </lineage>
</organism>
<dbReference type="Proteomes" id="UP000270343">
    <property type="component" value="Unassembled WGS sequence"/>
</dbReference>
<reference evidence="2 3" key="1">
    <citation type="journal article" date="2015" name="Antonie Van Leeuwenhoek">
        <title>Streptomyces klenkii sp. nov., isolated from deep marine sediment.</title>
        <authorList>
            <person name="Veyisoglu A."/>
            <person name="Sahin N."/>
        </authorList>
    </citation>
    <scope>NUCLEOTIDE SEQUENCE [LARGE SCALE GENOMIC DNA]</scope>
    <source>
        <strain evidence="2 3">KCTC 29202</strain>
    </source>
</reference>
<dbReference type="AlphaFoldDB" id="A0A3B0AQR8"/>
<feature type="compositionally biased region" description="Low complexity" evidence="1">
    <location>
        <begin position="7"/>
        <end position="18"/>
    </location>
</feature>
<comment type="caution">
    <text evidence="2">The sequence shown here is derived from an EMBL/GenBank/DDBJ whole genome shotgun (WGS) entry which is preliminary data.</text>
</comment>
<dbReference type="OrthoDB" id="4228563at2"/>
<dbReference type="RefSeq" id="WP_120758820.1">
    <property type="nucleotide sequence ID" value="NZ_RBAM01000019.1"/>
</dbReference>
<proteinExistence type="predicted"/>
<feature type="region of interest" description="Disordered" evidence="1">
    <location>
        <begin position="52"/>
        <end position="71"/>
    </location>
</feature>
<name>A0A3B0AQR8_9ACTN</name>
<gene>
    <name evidence="2" type="ORF">D7231_30340</name>
</gene>
<protein>
    <submittedName>
        <fullName evidence="2">Uncharacterized protein</fullName>
    </submittedName>
</protein>
<keyword evidence="3" id="KW-1185">Reference proteome</keyword>